<gene>
    <name evidence="1" type="ordered locus">MTR_3g026760</name>
</gene>
<proteinExistence type="predicted"/>
<dbReference type="EnsemblPlants" id="AES69274">
    <property type="protein sequence ID" value="AES69274"/>
    <property type="gene ID" value="MTR_3g026760"/>
</dbReference>
<reference evidence="2" key="3">
    <citation type="submission" date="2015-04" db="UniProtKB">
        <authorList>
            <consortium name="EnsemblPlants"/>
        </authorList>
    </citation>
    <scope>IDENTIFICATION</scope>
    <source>
        <strain evidence="2">cv. Jemalong A17</strain>
    </source>
</reference>
<dbReference type="HOGENOM" id="CLU_2816222_0_0_1"/>
<name>G7J1Q2_MEDTR</name>
<reference evidence="1 3" key="1">
    <citation type="journal article" date="2011" name="Nature">
        <title>The Medicago genome provides insight into the evolution of rhizobial symbioses.</title>
        <authorList>
            <person name="Young N.D."/>
            <person name="Debelle F."/>
            <person name="Oldroyd G.E."/>
            <person name="Geurts R."/>
            <person name="Cannon S.B."/>
            <person name="Udvardi M.K."/>
            <person name="Benedito V.A."/>
            <person name="Mayer K.F."/>
            <person name="Gouzy J."/>
            <person name="Schoof H."/>
            <person name="Van de Peer Y."/>
            <person name="Proost S."/>
            <person name="Cook D.R."/>
            <person name="Meyers B.C."/>
            <person name="Spannagl M."/>
            <person name="Cheung F."/>
            <person name="De Mita S."/>
            <person name="Krishnakumar V."/>
            <person name="Gundlach H."/>
            <person name="Zhou S."/>
            <person name="Mudge J."/>
            <person name="Bharti A.K."/>
            <person name="Murray J.D."/>
            <person name="Naoumkina M.A."/>
            <person name="Rosen B."/>
            <person name="Silverstein K.A."/>
            <person name="Tang H."/>
            <person name="Rombauts S."/>
            <person name="Zhao P.X."/>
            <person name="Zhou P."/>
            <person name="Barbe V."/>
            <person name="Bardou P."/>
            <person name="Bechner M."/>
            <person name="Bellec A."/>
            <person name="Berger A."/>
            <person name="Berges H."/>
            <person name="Bidwell S."/>
            <person name="Bisseling T."/>
            <person name="Choisne N."/>
            <person name="Couloux A."/>
            <person name="Denny R."/>
            <person name="Deshpande S."/>
            <person name="Dai X."/>
            <person name="Doyle J.J."/>
            <person name="Dudez A.M."/>
            <person name="Farmer A.D."/>
            <person name="Fouteau S."/>
            <person name="Franken C."/>
            <person name="Gibelin C."/>
            <person name="Gish J."/>
            <person name="Goldstein S."/>
            <person name="Gonzalez A.J."/>
            <person name="Green P.J."/>
            <person name="Hallab A."/>
            <person name="Hartog M."/>
            <person name="Hua A."/>
            <person name="Humphray S.J."/>
            <person name="Jeong D.H."/>
            <person name="Jing Y."/>
            <person name="Jocker A."/>
            <person name="Kenton S.M."/>
            <person name="Kim D.J."/>
            <person name="Klee K."/>
            <person name="Lai H."/>
            <person name="Lang C."/>
            <person name="Lin S."/>
            <person name="Macmil S.L."/>
            <person name="Magdelenat G."/>
            <person name="Matthews L."/>
            <person name="McCorrison J."/>
            <person name="Monaghan E.L."/>
            <person name="Mun J.H."/>
            <person name="Najar F.Z."/>
            <person name="Nicholson C."/>
            <person name="Noirot C."/>
            <person name="O'Bleness M."/>
            <person name="Paule C.R."/>
            <person name="Poulain J."/>
            <person name="Prion F."/>
            <person name="Qin B."/>
            <person name="Qu C."/>
            <person name="Retzel E.F."/>
            <person name="Riddle C."/>
            <person name="Sallet E."/>
            <person name="Samain S."/>
            <person name="Samson N."/>
            <person name="Sanders I."/>
            <person name="Saurat O."/>
            <person name="Scarpelli C."/>
            <person name="Schiex T."/>
            <person name="Segurens B."/>
            <person name="Severin A.J."/>
            <person name="Sherrier D.J."/>
            <person name="Shi R."/>
            <person name="Sims S."/>
            <person name="Singer S.R."/>
            <person name="Sinharoy S."/>
            <person name="Sterck L."/>
            <person name="Viollet A."/>
            <person name="Wang B.B."/>
            <person name="Wang K."/>
            <person name="Wang M."/>
            <person name="Wang X."/>
            <person name="Warfsmann J."/>
            <person name="Weissenbach J."/>
            <person name="White D.D."/>
            <person name="White J.D."/>
            <person name="Wiley G.B."/>
            <person name="Wincker P."/>
            <person name="Xing Y."/>
            <person name="Yang L."/>
            <person name="Yao Z."/>
            <person name="Ying F."/>
            <person name="Zhai J."/>
            <person name="Zhou L."/>
            <person name="Zuber A."/>
            <person name="Denarie J."/>
            <person name="Dixon R.A."/>
            <person name="May G.D."/>
            <person name="Schwartz D.C."/>
            <person name="Rogers J."/>
            <person name="Quetier F."/>
            <person name="Town C.D."/>
            <person name="Roe B.A."/>
        </authorList>
    </citation>
    <scope>NUCLEOTIDE SEQUENCE [LARGE SCALE GENOMIC DNA]</scope>
    <source>
        <strain evidence="1">A17</strain>
        <strain evidence="2 3">cv. Jemalong A17</strain>
    </source>
</reference>
<protein>
    <submittedName>
        <fullName evidence="1 2">Uncharacterized protein</fullName>
    </submittedName>
</protein>
<evidence type="ECO:0000313" key="1">
    <source>
        <dbReference type="EMBL" id="AES69274.1"/>
    </source>
</evidence>
<dbReference type="AlphaFoldDB" id="G7J1Q2"/>
<evidence type="ECO:0000313" key="2">
    <source>
        <dbReference type="EnsemblPlants" id="AES69274"/>
    </source>
</evidence>
<accession>G7J1Q2</accession>
<organism evidence="1 3">
    <name type="scientific">Medicago truncatula</name>
    <name type="common">Barrel medic</name>
    <name type="synonym">Medicago tribuloides</name>
    <dbReference type="NCBI Taxonomy" id="3880"/>
    <lineage>
        <taxon>Eukaryota</taxon>
        <taxon>Viridiplantae</taxon>
        <taxon>Streptophyta</taxon>
        <taxon>Embryophyta</taxon>
        <taxon>Tracheophyta</taxon>
        <taxon>Spermatophyta</taxon>
        <taxon>Magnoliopsida</taxon>
        <taxon>eudicotyledons</taxon>
        <taxon>Gunneridae</taxon>
        <taxon>Pentapetalae</taxon>
        <taxon>rosids</taxon>
        <taxon>fabids</taxon>
        <taxon>Fabales</taxon>
        <taxon>Fabaceae</taxon>
        <taxon>Papilionoideae</taxon>
        <taxon>50 kb inversion clade</taxon>
        <taxon>NPAAA clade</taxon>
        <taxon>Hologalegina</taxon>
        <taxon>IRL clade</taxon>
        <taxon>Trifolieae</taxon>
        <taxon>Medicago</taxon>
    </lineage>
</organism>
<dbReference type="EMBL" id="CM001219">
    <property type="protein sequence ID" value="AES69274.1"/>
    <property type="molecule type" value="Genomic_DNA"/>
</dbReference>
<dbReference type="PaxDb" id="3880-AES69274"/>
<evidence type="ECO:0000313" key="3">
    <source>
        <dbReference type="Proteomes" id="UP000002051"/>
    </source>
</evidence>
<keyword evidence="3" id="KW-1185">Reference proteome</keyword>
<reference evidence="1 3" key="2">
    <citation type="journal article" date="2014" name="BMC Genomics">
        <title>An improved genome release (version Mt4.0) for the model legume Medicago truncatula.</title>
        <authorList>
            <person name="Tang H."/>
            <person name="Krishnakumar V."/>
            <person name="Bidwell S."/>
            <person name="Rosen B."/>
            <person name="Chan A."/>
            <person name="Zhou S."/>
            <person name="Gentzbittel L."/>
            <person name="Childs K.L."/>
            <person name="Yandell M."/>
            <person name="Gundlach H."/>
            <person name="Mayer K.F."/>
            <person name="Schwartz D.C."/>
            <person name="Town C.D."/>
        </authorList>
    </citation>
    <scope>GENOME REANNOTATION</scope>
    <source>
        <strain evidence="2 3">cv. Jemalong A17</strain>
    </source>
</reference>
<dbReference type="Proteomes" id="UP000002051">
    <property type="component" value="Chromosome 3"/>
</dbReference>
<sequence length="67" mass="7878">MTSYEEESETVFSFGGLWGFSKKSIESMQIIWLSVAWTIWKERNNRIFKGKEDNLLALGERVKLQSF</sequence>